<evidence type="ECO:0000313" key="3">
    <source>
        <dbReference type="Proteomes" id="UP000310158"/>
    </source>
</evidence>
<dbReference type="AlphaFoldDB" id="A0A4S4M3I1"/>
<evidence type="ECO:0000256" key="1">
    <source>
        <dbReference type="SAM" id="MobiDB-lite"/>
    </source>
</evidence>
<evidence type="ECO:0000313" key="2">
    <source>
        <dbReference type="EMBL" id="THH18938.1"/>
    </source>
</evidence>
<proteinExistence type="predicted"/>
<keyword evidence="3" id="KW-1185">Reference proteome</keyword>
<protein>
    <submittedName>
        <fullName evidence="2">Uncharacterized protein</fullName>
    </submittedName>
</protein>
<organism evidence="2 3">
    <name type="scientific">Bondarzewia mesenterica</name>
    <dbReference type="NCBI Taxonomy" id="1095465"/>
    <lineage>
        <taxon>Eukaryota</taxon>
        <taxon>Fungi</taxon>
        <taxon>Dikarya</taxon>
        <taxon>Basidiomycota</taxon>
        <taxon>Agaricomycotina</taxon>
        <taxon>Agaricomycetes</taxon>
        <taxon>Russulales</taxon>
        <taxon>Bondarzewiaceae</taxon>
        <taxon>Bondarzewia</taxon>
    </lineage>
</organism>
<accession>A0A4S4M3I1</accession>
<sequence>MDSPSQTQEQEIIDTLRTTLAPEIETLRPTQNPNKIQARKRIAKDLMAMVKKVRASARDSSVSARSRSSHARREDTEDTEERDEETEEVDELLDDDDDGNLQRRSPEEDEQHDPNHVNLAELDGAERRQFVLTKRAQLALSHFGKPPLTLEDVPGIVRWMHDNANVARVSREDLGFERLIRGYSSHTQPEWIHLFAGWGDKPLSWRNICRQSEDLDGKDDRTRIYHRQELLIREDQRRTERSFVDSVLNQIEVIKFAADWNSKGSGRGGRTWKKAYYEWAFAKRNPAGFQGLNNRERQAKLETVAFRGHFMSFKRGYERPVTARNNLLAHYRLFGSSVLMDPIWDVSVPRTPNFTDLLARISGIPPSNDEDDTPTRLDALRAQNDSVLLGIVYKLGGDVVHDYVRDFLANNY</sequence>
<reference evidence="2 3" key="1">
    <citation type="submission" date="2019-02" db="EMBL/GenBank/DDBJ databases">
        <title>Genome sequencing of the rare red list fungi Bondarzewia mesenterica.</title>
        <authorList>
            <person name="Buettner E."/>
            <person name="Kellner H."/>
        </authorList>
    </citation>
    <scope>NUCLEOTIDE SEQUENCE [LARGE SCALE GENOMIC DNA]</scope>
    <source>
        <strain evidence="2 3">DSM 108281</strain>
    </source>
</reference>
<feature type="compositionally biased region" description="Acidic residues" evidence="1">
    <location>
        <begin position="76"/>
        <end position="99"/>
    </location>
</feature>
<dbReference type="EMBL" id="SGPL01000060">
    <property type="protein sequence ID" value="THH18938.1"/>
    <property type="molecule type" value="Genomic_DNA"/>
</dbReference>
<gene>
    <name evidence="2" type="ORF">EW146_g2125</name>
</gene>
<name>A0A4S4M3I1_9AGAM</name>
<comment type="caution">
    <text evidence="2">The sequence shown here is derived from an EMBL/GenBank/DDBJ whole genome shotgun (WGS) entry which is preliminary data.</text>
</comment>
<dbReference type="OrthoDB" id="2971634at2759"/>
<dbReference type="Proteomes" id="UP000310158">
    <property type="component" value="Unassembled WGS sequence"/>
</dbReference>
<feature type="region of interest" description="Disordered" evidence="1">
    <location>
        <begin position="17"/>
        <end position="116"/>
    </location>
</feature>